<dbReference type="RefSeq" id="WP_112747634.1">
    <property type="nucleotide sequence ID" value="NZ_QMFY01000007.1"/>
</dbReference>
<reference evidence="2 3" key="1">
    <citation type="submission" date="2018-06" db="EMBL/GenBank/DDBJ databases">
        <title>Chryseolinea flavus sp. nov., a member of the phylum Bacteroidetes isolated from soil.</title>
        <authorList>
            <person name="Li Y."/>
            <person name="Wang J."/>
        </authorList>
    </citation>
    <scope>NUCLEOTIDE SEQUENCE [LARGE SCALE GENOMIC DNA]</scope>
    <source>
        <strain evidence="2 3">SDU1-6</strain>
    </source>
</reference>
<accession>A0A364Y0G6</accession>
<evidence type="ECO:0000313" key="2">
    <source>
        <dbReference type="EMBL" id="RAW00292.1"/>
    </source>
</evidence>
<dbReference type="EMBL" id="QMFY01000007">
    <property type="protein sequence ID" value="RAW00292.1"/>
    <property type="molecule type" value="Genomic_DNA"/>
</dbReference>
<gene>
    <name evidence="2" type="ORF">DQQ10_14650</name>
</gene>
<protein>
    <submittedName>
        <fullName evidence="2">Uncharacterized protein</fullName>
    </submittedName>
</protein>
<keyword evidence="3" id="KW-1185">Reference proteome</keyword>
<feature type="region of interest" description="Disordered" evidence="1">
    <location>
        <begin position="51"/>
        <end position="71"/>
    </location>
</feature>
<dbReference type="Proteomes" id="UP000251889">
    <property type="component" value="Unassembled WGS sequence"/>
</dbReference>
<proteinExistence type="predicted"/>
<dbReference type="AlphaFoldDB" id="A0A364Y0G6"/>
<feature type="compositionally biased region" description="Polar residues" evidence="1">
    <location>
        <begin position="62"/>
        <end position="71"/>
    </location>
</feature>
<name>A0A364Y0G6_9BACT</name>
<evidence type="ECO:0000313" key="3">
    <source>
        <dbReference type="Proteomes" id="UP000251889"/>
    </source>
</evidence>
<sequence>MTLNGWNRFTLRVPIQPMLKTYTTHGLHAKDSSGGSATNNILKEDDTRFARMNQPRGDGMDTLTTTKSASK</sequence>
<comment type="caution">
    <text evidence="2">The sequence shown here is derived from an EMBL/GenBank/DDBJ whole genome shotgun (WGS) entry which is preliminary data.</text>
</comment>
<evidence type="ECO:0000256" key="1">
    <source>
        <dbReference type="SAM" id="MobiDB-lite"/>
    </source>
</evidence>
<organism evidence="2 3">
    <name type="scientific">Pseudochryseolinea flava</name>
    <dbReference type="NCBI Taxonomy" id="2059302"/>
    <lineage>
        <taxon>Bacteria</taxon>
        <taxon>Pseudomonadati</taxon>
        <taxon>Bacteroidota</taxon>
        <taxon>Cytophagia</taxon>
        <taxon>Cytophagales</taxon>
        <taxon>Fulvivirgaceae</taxon>
        <taxon>Pseudochryseolinea</taxon>
    </lineage>
</organism>